<name>Q24CE8_TETTS</name>
<dbReference type="PROSITE" id="PS51450">
    <property type="entry name" value="LRR"/>
    <property type="match status" value="1"/>
</dbReference>
<dbReference type="InterPro" id="IPR001611">
    <property type="entry name" value="Leu-rich_rpt"/>
</dbReference>
<dbReference type="OrthoDB" id="2021138at2759"/>
<dbReference type="PANTHER" id="PTHR16306:SF1">
    <property type="entry name" value="CHROMOSOME UNDETERMINED SCAFFOLD_7, WHOLE GENOME SHOTGUN SEQUENCE"/>
    <property type="match status" value="1"/>
</dbReference>
<dbReference type="InterPro" id="IPR032675">
    <property type="entry name" value="LRR_dom_sf"/>
</dbReference>
<dbReference type="GeneID" id="7824354"/>
<dbReference type="RefSeq" id="XP_001025671.2">
    <property type="nucleotide sequence ID" value="XM_001025671.2"/>
</dbReference>
<proteinExistence type="predicted"/>
<dbReference type="SUPFAM" id="SSF47473">
    <property type="entry name" value="EF-hand"/>
    <property type="match status" value="1"/>
</dbReference>
<dbReference type="AlphaFoldDB" id="Q24CE8"/>
<dbReference type="HOGENOM" id="CLU_401987_0_0_1"/>
<evidence type="ECO:0000313" key="5">
    <source>
        <dbReference type="Proteomes" id="UP000009168"/>
    </source>
</evidence>
<feature type="domain" description="EF-hand" evidence="3">
    <location>
        <begin position="558"/>
        <end position="593"/>
    </location>
</feature>
<dbReference type="KEGG" id="tet:TTHERM_01078040"/>
<dbReference type="InterPro" id="IPR011992">
    <property type="entry name" value="EF-hand-dom_pair"/>
</dbReference>
<dbReference type="PROSITE" id="PS50222">
    <property type="entry name" value="EF_HAND_2"/>
    <property type="match status" value="1"/>
</dbReference>
<sequence length="647" mass="75899">MDIKRYLINLKPNTQNIEIENKGIHKIDGLIELLANFKDLKRLSFKNNNIRVIPIKLQEIQSLQVLDISGNPIESLDNLVEVLINLRELQSLNVSLSSLEEEMFLIESLPQLLFINQREVQHHQNQQNDNHEHEESDQITDFDDYQYFQKKNVDEATEIFQDLQGLYKDNNRESEIETKSMFNQSVSKIIQNLKEKLSQQEDDDQYQKGLIQIKQAYNLYEVCFKKTIEYTDKVDERLYYSIASIHDAHAIIFKQMSQIIQEQSKQIQILKTQSPVNVLDIGDNSAVNYKELQNRIELLEEENKKYLNKIIRLSKGENPLRDSTSYKLNQSNNLGNTNPSINISIGNAKNLTLNQLKEVILEIYASKEWFDTKEQKNLKLPPQTMEMHMYEYLTQKYGLKSIVIEQASTIIYSIKKYSHEDNDIAVFTKILRNECDENFRFVQGQLKRTIKELLNMHLKGKYPLKNTAELKSMVDSKSAGFVTIEEITDIINYMYNKEDSKHLIEKVKDLMYFNVQSPPKKKGQKREEISKENMERKKILYSSFENVILDFQLKSHEKFLKPFIQQFKQIDTDSDGVINEEEFIILMNHLNLPIPQSDIEKYLKMLDPFTTQTFTFSQIVNLFSEQVIQVENTSMSILQHLSINQAI</sequence>
<reference evidence="5" key="1">
    <citation type="journal article" date="2006" name="PLoS Biol.">
        <title>Macronuclear genome sequence of the ciliate Tetrahymena thermophila, a model eukaryote.</title>
        <authorList>
            <person name="Eisen J.A."/>
            <person name="Coyne R.S."/>
            <person name="Wu M."/>
            <person name="Wu D."/>
            <person name="Thiagarajan M."/>
            <person name="Wortman J.R."/>
            <person name="Badger J.H."/>
            <person name="Ren Q."/>
            <person name="Amedeo P."/>
            <person name="Jones K.M."/>
            <person name="Tallon L.J."/>
            <person name="Delcher A.L."/>
            <person name="Salzberg S.L."/>
            <person name="Silva J.C."/>
            <person name="Haas B.J."/>
            <person name="Majoros W.H."/>
            <person name="Farzad M."/>
            <person name="Carlton J.M."/>
            <person name="Smith R.K. Jr."/>
            <person name="Garg J."/>
            <person name="Pearlman R.E."/>
            <person name="Karrer K.M."/>
            <person name="Sun L."/>
            <person name="Manning G."/>
            <person name="Elde N.C."/>
            <person name="Turkewitz A.P."/>
            <person name="Asai D.J."/>
            <person name="Wilkes D.E."/>
            <person name="Wang Y."/>
            <person name="Cai H."/>
            <person name="Collins K."/>
            <person name="Stewart B.A."/>
            <person name="Lee S.R."/>
            <person name="Wilamowska K."/>
            <person name="Weinberg Z."/>
            <person name="Ruzzo W.L."/>
            <person name="Wloga D."/>
            <person name="Gaertig J."/>
            <person name="Frankel J."/>
            <person name="Tsao C.-C."/>
            <person name="Gorovsky M.A."/>
            <person name="Keeling P.J."/>
            <person name="Waller R.F."/>
            <person name="Patron N.J."/>
            <person name="Cherry J.M."/>
            <person name="Stover N.A."/>
            <person name="Krieger C.J."/>
            <person name="del Toro C."/>
            <person name="Ryder H.F."/>
            <person name="Williamson S.C."/>
            <person name="Barbeau R.A."/>
            <person name="Hamilton E.P."/>
            <person name="Orias E."/>
        </authorList>
    </citation>
    <scope>NUCLEOTIDE SEQUENCE [LARGE SCALE GENOMIC DNA]</scope>
    <source>
        <strain evidence="5">SB210</strain>
    </source>
</reference>
<dbReference type="Gene3D" id="1.10.238.10">
    <property type="entry name" value="EF-hand"/>
    <property type="match status" value="1"/>
</dbReference>
<dbReference type="InterPro" id="IPR018247">
    <property type="entry name" value="EF_Hand_1_Ca_BS"/>
</dbReference>
<evidence type="ECO:0000313" key="4">
    <source>
        <dbReference type="EMBL" id="EAS05426.2"/>
    </source>
</evidence>
<keyword evidence="5" id="KW-1185">Reference proteome</keyword>
<dbReference type="SUPFAM" id="SSF52058">
    <property type="entry name" value="L domain-like"/>
    <property type="match status" value="1"/>
</dbReference>
<accession>Q24CE8</accession>
<dbReference type="GO" id="GO:0005509">
    <property type="term" value="F:calcium ion binding"/>
    <property type="evidence" value="ECO:0007669"/>
    <property type="project" value="InterPro"/>
</dbReference>
<dbReference type="InParanoid" id="Q24CE8"/>
<keyword evidence="1" id="KW-0106">Calcium</keyword>
<dbReference type="GO" id="GO:0005737">
    <property type="term" value="C:cytoplasm"/>
    <property type="evidence" value="ECO:0007669"/>
    <property type="project" value="TreeGrafter"/>
</dbReference>
<dbReference type="PROSITE" id="PS00018">
    <property type="entry name" value="EF_HAND_1"/>
    <property type="match status" value="1"/>
</dbReference>
<evidence type="ECO:0000259" key="3">
    <source>
        <dbReference type="PROSITE" id="PS50222"/>
    </source>
</evidence>
<dbReference type="eggNOG" id="ENOG502QVTY">
    <property type="taxonomic scope" value="Eukaryota"/>
</dbReference>
<evidence type="ECO:0000256" key="1">
    <source>
        <dbReference type="ARBA" id="ARBA00022837"/>
    </source>
</evidence>
<dbReference type="Gene3D" id="3.80.10.10">
    <property type="entry name" value="Ribonuclease Inhibitor"/>
    <property type="match status" value="1"/>
</dbReference>
<dbReference type="InterPro" id="IPR002048">
    <property type="entry name" value="EF_hand_dom"/>
</dbReference>
<gene>
    <name evidence="4" type="ORF">TTHERM_01078040</name>
</gene>
<dbReference type="EMBL" id="GG662371">
    <property type="protein sequence ID" value="EAS05426.2"/>
    <property type="molecule type" value="Genomic_DNA"/>
</dbReference>
<evidence type="ECO:0000256" key="2">
    <source>
        <dbReference type="SAM" id="Coils"/>
    </source>
</evidence>
<organism evidence="4 5">
    <name type="scientific">Tetrahymena thermophila (strain SB210)</name>
    <dbReference type="NCBI Taxonomy" id="312017"/>
    <lineage>
        <taxon>Eukaryota</taxon>
        <taxon>Sar</taxon>
        <taxon>Alveolata</taxon>
        <taxon>Ciliophora</taxon>
        <taxon>Intramacronucleata</taxon>
        <taxon>Oligohymenophorea</taxon>
        <taxon>Hymenostomatida</taxon>
        <taxon>Tetrahymenina</taxon>
        <taxon>Tetrahymenidae</taxon>
        <taxon>Tetrahymena</taxon>
    </lineage>
</organism>
<dbReference type="PANTHER" id="PTHR16306">
    <property type="entry name" value="TRANSLIN-ASSOCIATED FACTOR X-INTERACTING PROTEIN 1"/>
    <property type="match status" value="1"/>
</dbReference>
<feature type="coiled-coil region" evidence="2">
    <location>
        <begin position="282"/>
        <end position="316"/>
    </location>
</feature>
<dbReference type="Proteomes" id="UP000009168">
    <property type="component" value="Unassembled WGS sequence"/>
</dbReference>
<protein>
    <submittedName>
        <fullName evidence="4">EF hand protein</fullName>
    </submittedName>
</protein>
<keyword evidence="2" id="KW-0175">Coiled coil</keyword>